<reference evidence="2" key="1">
    <citation type="submission" date="2017-09" db="EMBL/GenBank/DDBJ databases">
        <title>Depth-based differentiation of microbial function through sediment-hosted aquifers and enrichment of novel symbionts in the deep terrestrial subsurface.</title>
        <authorList>
            <person name="Probst A.J."/>
            <person name="Ladd B."/>
            <person name="Jarett J.K."/>
            <person name="Geller-Mcgrath D.E."/>
            <person name="Sieber C.M.K."/>
            <person name="Emerson J.B."/>
            <person name="Anantharaman K."/>
            <person name="Thomas B.C."/>
            <person name="Malmstrom R."/>
            <person name="Stieglmeier M."/>
            <person name="Klingl A."/>
            <person name="Woyke T."/>
            <person name="Ryan C.M."/>
            <person name="Banfield J.F."/>
        </authorList>
    </citation>
    <scope>NUCLEOTIDE SEQUENCE [LARGE SCALE GENOMIC DNA]</scope>
</reference>
<accession>A0A2M7DQE6</accession>
<gene>
    <name evidence="1" type="ORF">COS18_01195</name>
</gene>
<comment type="caution">
    <text evidence="1">The sequence shown here is derived from an EMBL/GenBank/DDBJ whole genome shotgun (WGS) entry which is preliminary data.</text>
</comment>
<protein>
    <submittedName>
        <fullName evidence="1">Uncharacterized protein</fullName>
    </submittedName>
</protein>
<dbReference type="EMBL" id="PETS01000023">
    <property type="protein sequence ID" value="PIV51964.1"/>
    <property type="molecule type" value="Genomic_DNA"/>
</dbReference>
<name>A0A2M7DQE6_9BACT</name>
<dbReference type="Proteomes" id="UP000228896">
    <property type="component" value="Unassembled WGS sequence"/>
</dbReference>
<sequence>MNFNRLFFRSIKKETPIRQMNYREKHFAFPNKEEDARLFLEELEKRVKKTFLNSSRQEIDLANFIVKAIKDNKKITISLNNLQESSLFGVGLGAGTFNIVCNKIEREISKILNTLDVNCF</sequence>
<dbReference type="AlphaFoldDB" id="A0A2M7DQE6"/>
<evidence type="ECO:0000313" key="1">
    <source>
        <dbReference type="EMBL" id="PIV51964.1"/>
    </source>
</evidence>
<evidence type="ECO:0000313" key="2">
    <source>
        <dbReference type="Proteomes" id="UP000228896"/>
    </source>
</evidence>
<proteinExistence type="predicted"/>
<organism evidence="1 2">
    <name type="scientific">Candidatus Falkowbacteria bacterium CG02_land_8_20_14_3_00_36_14</name>
    <dbReference type="NCBI Taxonomy" id="1974560"/>
    <lineage>
        <taxon>Bacteria</taxon>
        <taxon>Candidatus Falkowiibacteriota</taxon>
    </lineage>
</organism>